<evidence type="ECO:0000313" key="5">
    <source>
        <dbReference type="EMBL" id="SSX31702.1"/>
    </source>
</evidence>
<protein>
    <submittedName>
        <fullName evidence="5">CSON003977 protein</fullName>
    </submittedName>
</protein>
<dbReference type="Gene3D" id="2.70.220.10">
    <property type="entry name" value="Ganglioside GM2 activator"/>
    <property type="match status" value="1"/>
</dbReference>
<organism evidence="5">
    <name type="scientific">Culicoides sonorensis</name>
    <name type="common">Biting midge</name>
    <dbReference type="NCBI Taxonomy" id="179676"/>
    <lineage>
        <taxon>Eukaryota</taxon>
        <taxon>Metazoa</taxon>
        <taxon>Ecdysozoa</taxon>
        <taxon>Arthropoda</taxon>
        <taxon>Hexapoda</taxon>
        <taxon>Insecta</taxon>
        <taxon>Pterygota</taxon>
        <taxon>Neoptera</taxon>
        <taxon>Endopterygota</taxon>
        <taxon>Diptera</taxon>
        <taxon>Nematocera</taxon>
        <taxon>Chironomoidea</taxon>
        <taxon>Ceratopogonidae</taxon>
        <taxon>Ceratopogoninae</taxon>
        <taxon>Culicoides</taxon>
        <taxon>Monoculicoides</taxon>
    </lineage>
</organism>
<evidence type="ECO:0000256" key="1">
    <source>
        <dbReference type="ARBA" id="ARBA00022729"/>
    </source>
</evidence>
<reference evidence="5" key="2">
    <citation type="submission" date="2018-07" db="EMBL/GenBank/DDBJ databases">
        <authorList>
            <person name="Quirk P.G."/>
            <person name="Krulwich T.A."/>
        </authorList>
    </citation>
    <scope>NUCLEOTIDE SEQUENCE</scope>
</reference>
<proteinExistence type="predicted"/>
<dbReference type="EMBL" id="UFQT01001762">
    <property type="protein sequence ID" value="SSX31702.1"/>
    <property type="molecule type" value="Genomic_DNA"/>
</dbReference>
<dbReference type="InterPro" id="IPR036846">
    <property type="entry name" value="GM2-AP_sf"/>
</dbReference>
<dbReference type="EMBL" id="UFQS01001762">
    <property type="protein sequence ID" value="SSX12250.1"/>
    <property type="molecule type" value="Genomic_DNA"/>
</dbReference>
<sequence>MDFKLMIFIILNISNFIGEVTGDVLKIIKFDKYQQCPSENIVELSSFRLTEKDRFILLSGMMNVKSDLHKTLYINYYVRRCKEDTRHYCETFANHTDKEICDRLSNPKVRGYRFLSKVKPKLRCPVKTGNYSVNGVDIFVGAFMELPVQGYRWVMQMSLFGKKAGDKNGRLTTVGCLSMNGRVFASTTRRKIPKLKDFKMRRTTVQAIFLTYLIFLNFFIISAHVKQIKLEKHYQCKNEKGSPNYLVDLRNLGGTLNETMFYFKGNFTVMEEIFDPIILKIYVVRCPLNNAIPNPDKCQNFVNQTIDNLCEIFVTPNMLGNRYLSAFKPPMRCPIKPGLIDVSKADMILNRVMMLPIEGYRWTLKLLFWGVDGKSMRFDIIGCLMVHLKVTMSSNPNKIKRKNQKNVFIQEFI</sequence>
<feature type="chain" id="PRO_5033343259" evidence="3">
    <location>
        <begin position="23"/>
        <end position="413"/>
    </location>
</feature>
<keyword evidence="2" id="KW-1133">Transmembrane helix</keyword>
<feature type="transmembrane region" description="Helical" evidence="2">
    <location>
        <begin position="204"/>
        <end position="225"/>
    </location>
</feature>
<evidence type="ECO:0000256" key="3">
    <source>
        <dbReference type="SAM" id="SignalP"/>
    </source>
</evidence>
<name>A0A336MMR5_CULSO</name>
<dbReference type="AlphaFoldDB" id="A0A336MMR5"/>
<reference evidence="4" key="1">
    <citation type="submission" date="2018-04" db="EMBL/GenBank/DDBJ databases">
        <authorList>
            <person name="Go L.Y."/>
            <person name="Mitchell J.A."/>
        </authorList>
    </citation>
    <scope>NUCLEOTIDE SEQUENCE</scope>
    <source>
        <tissue evidence="4">Whole organism</tissue>
    </source>
</reference>
<feature type="signal peptide" evidence="3">
    <location>
        <begin position="1"/>
        <end position="22"/>
    </location>
</feature>
<keyword evidence="2" id="KW-0812">Transmembrane</keyword>
<accession>A0A336MMR5</accession>
<gene>
    <name evidence="5" type="primary">CSON003977</name>
</gene>
<keyword evidence="2" id="KW-0472">Membrane</keyword>
<evidence type="ECO:0000313" key="4">
    <source>
        <dbReference type="EMBL" id="SSX12250.1"/>
    </source>
</evidence>
<dbReference type="VEuPathDB" id="VectorBase:CSON003977"/>
<evidence type="ECO:0000256" key="2">
    <source>
        <dbReference type="SAM" id="Phobius"/>
    </source>
</evidence>
<keyword evidence="1 3" id="KW-0732">Signal</keyword>